<evidence type="ECO:0000256" key="2">
    <source>
        <dbReference type="ARBA" id="ARBA00022801"/>
    </source>
</evidence>
<keyword evidence="2" id="KW-0378">Hydrolase</keyword>
<dbReference type="InterPro" id="IPR016292">
    <property type="entry name" value="Epoxide_hydrolase"/>
</dbReference>
<gene>
    <name evidence="5" type="ORF">H2200_000585</name>
</gene>
<accession>A0AA38XNQ1</accession>
<name>A0AA38XNQ1_9EURO</name>
<proteinExistence type="inferred from homology"/>
<dbReference type="InterPro" id="IPR010497">
    <property type="entry name" value="Epoxide_hydro_N"/>
</dbReference>
<evidence type="ECO:0000313" key="5">
    <source>
        <dbReference type="EMBL" id="KAJ9616865.1"/>
    </source>
</evidence>
<feature type="active site" description="Proton donor" evidence="3">
    <location>
        <position position="317"/>
    </location>
</feature>
<dbReference type="PANTHER" id="PTHR21661:SF39">
    <property type="entry name" value="HYDROLASE, PUTATIVE (AFU_ORTHOLOGUE AFUA_3G08960)-RELATED"/>
    <property type="match status" value="1"/>
</dbReference>
<dbReference type="Gene3D" id="3.40.50.1820">
    <property type="entry name" value="alpha/beta hydrolase"/>
    <property type="match status" value="1"/>
</dbReference>
<dbReference type="PIRSF" id="PIRSF001112">
    <property type="entry name" value="Epoxide_hydrolase"/>
    <property type="match status" value="1"/>
</dbReference>
<dbReference type="AlphaFoldDB" id="A0AA38XNQ1"/>
<dbReference type="InterPro" id="IPR000639">
    <property type="entry name" value="Epox_hydrolase-like"/>
</dbReference>
<dbReference type="PANTHER" id="PTHR21661">
    <property type="entry name" value="EPOXIDE HYDROLASE 1-RELATED"/>
    <property type="match status" value="1"/>
</dbReference>
<evidence type="ECO:0000313" key="6">
    <source>
        <dbReference type="Proteomes" id="UP001172673"/>
    </source>
</evidence>
<evidence type="ECO:0000256" key="3">
    <source>
        <dbReference type="PIRSR" id="PIRSR001112-1"/>
    </source>
</evidence>
<feature type="active site" description="Proton donor" evidence="3">
    <location>
        <position position="374"/>
    </location>
</feature>
<organism evidence="5 6">
    <name type="scientific">Cladophialophora chaetospira</name>
    <dbReference type="NCBI Taxonomy" id="386627"/>
    <lineage>
        <taxon>Eukaryota</taxon>
        <taxon>Fungi</taxon>
        <taxon>Dikarya</taxon>
        <taxon>Ascomycota</taxon>
        <taxon>Pezizomycotina</taxon>
        <taxon>Eurotiomycetes</taxon>
        <taxon>Chaetothyriomycetidae</taxon>
        <taxon>Chaetothyriales</taxon>
        <taxon>Herpotrichiellaceae</taxon>
        <taxon>Cladophialophora</taxon>
    </lineage>
</organism>
<dbReference type="Proteomes" id="UP001172673">
    <property type="component" value="Unassembled WGS sequence"/>
</dbReference>
<protein>
    <recommendedName>
        <fullName evidence="4">Epoxide hydrolase N-terminal domain-containing protein</fullName>
    </recommendedName>
</protein>
<evidence type="ECO:0000259" key="4">
    <source>
        <dbReference type="Pfam" id="PF06441"/>
    </source>
</evidence>
<dbReference type="SUPFAM" id="SSF53474">
    <property type="entry name" value="alpha/beta-Hydrolases"/>
    <property type="match status" value="1"/>
</dbReference>
<comment type="similarity">
    <text evidence="1">Belongs to the peptidase S33 family.</text>
</comment>
<reference evidence="5" key="1">
    <citation type="submission" date="2022-10" db="EMBL/GenBank/DDBJ databases">
        <title>Culturing micro-colonial fungi from biological soil crusts in the Mojave desert and describing Neophaeococcomyces mojavensis, and introducing the new genera and species Taxawa tesnikishii.</title>
        <authorList>
            <person name="Kurbessoian T."/>
            <person name="Stajich J.E."/>
        </authorList>
    </citation>
    <scope>NUCLEOTIDE SEQUENCE</scope>
    <source>
        <strain evidence="5">TK_41</strain>
    </source>
</reference>
<dbReference type="PRINTS" id="PR00412">
    <property type="entry name" value="EPOXHYDRLASE"/>
</dbReference>
<evidence type="ECO:0000256" key="1">
    <source>
        <dbReference type="ARBA" id="ARBA00010088"/>
    </source>
</evidence>
<keyword evidence="6" id="KW-1185">Reference proteome</keyword>
<dbReference type="InterPro" id="IPR029058">
    <property type="entry name" value="AB_hydrolase_fold"/>
</dbReference>
<feature type="active site" description="Nucleophile" evidence="3">
    <location>
        <position position="197"/>
    </location>
</feature>
<dbReference type="GO" id="GO:0097176">
    <property type="term" value="P:epoxide metabolic process"/>
    <property type="evidence" value="ECO:0007669"/>
    <property type="project" value="TreeGrafter"/>
</dbReference>
<comment type="caution">
    <text evidence="5">The sequence shown here is derived from an EMBL/GenBank/DDBJ whole genome shotgun (WGS) entry which is preliminary data.</text>
</comment>
<feature type="domain" description="Epoxide hydrolase N-terminal" evidence="4">
    <location>
        <begin position="18"/>
        <end position="129"/>
    </location>
</feature>
<sequence length="398" mass="45411">MSSFSEPPNKSVDLKPYRFNMDISNEAIRDLKTLLSLSPLPPVTFENSLDDRKYGITREWLVRTRDYWQDKFDWKQHEAHINTFPNFKLPIKDDDGNDYDIHFVALFSRKPDAVPLLFLHGWPGSFLEFLPILDILRERYSPETLPYHVICPSMPGYGFSTPPRTNRDFALEDIARMFDRLMGQLGFGAGYIVQGGDIGSKVGRVITATYDAAKALHINFCIMPEPENPIGDMNEAERKGLERTHDFKTFNSSYALQHATKPSTIGAALSASPLALLAWVGEKFLDWTDDDLPVEQLLEDVSLYWFTNCIATSLYPYRHLFTPGVIGAHENPKNYVNKPLGYSWFPQELAPIPRSWAATTGNLVFYRQHDKGGHFAALEQPDVLLKDVEDFVAQVWKK</sequence>
<dbReference type="EMBL" id="JAPDRK010000001">
    <property type="protein sequence ID" value="KAJ9616865.1"/>
    <property type="molecule type" value="Genomic_DNA"/>
</dbReference>
<dbReference type="GO" id="GO:0004301">
    <property type="term" value="F:epoxide hydrolase activity"/>
    <property type="evidence" value="ECO:0007669"/>
    <property type="project" value="TreeGrafter"/>
</dbReference>
<dbReference type="Pfam" id="PF06441">
    <property type="entry name" value="EHN"/>
    <property type="match status" value="1"/>
</dbReference>